<dbReference type="EMBL" id="BAABEP010000020">
    <property type="protein sequence ID" value="GAA3732780.1"/>
    <property type="molecule type" value="Genomic_DNA"/>
</dbReference>
<dbReference type="Gene3D" id="1.20.1440.110">
    <property type="entry name" value="acylaminoacyl peptidase"/>
    <property type="match status" value="1"/>
</dbReference>
<protein>
    <submittedName>
        <fullName evidence="3">Alpha/beta fold hydrolase</fullName>
    </submittedName>
</protein>
<dbReference type="InterPro" id="IPR050261">
    <property type="entry name" value="FrsA_esterase"/>
</dbReference>
<keyword evidence="4" id="KW-1185">Reference proteome</keyword>
<reference evidence="4" key="1">
    <citation type="journal article" date="2019" name="Int. J. Syst. Evol. Microbiol.">
        <title>The Global Catalogue of Microorganisms (GCM) 10K type strain sequencing project: providing services to taxonomists for standard genome sequencing and annotation.</title>
        <authorList>
            <consortium name="The Broad Institute Genomics Platform"/>
            <consortium name="The Broad Institute Genome Sequencing Center for Infectious Disease"/>
            <person name="Wu L."/>
            <person name="Ma J."/>
        </authorList>
    </citation>
    <scope>NUCLEOTIDE SEQUENCE [LARGE SCALE GENOMIC DNA]</scope>
    <source>
        <strain evidence="4">JCM 30846</strain>
    </source>
</reference>
<dbReference type="Pfam" id="PF06500">
    <property type="entry name" value="FrsA-like"/>
    <property type="match status" value="1"/>
</dbReference>
<organism evidence="3 4">
    <name type="scientific">Streptomyces tremellae</name>
    <dbReference type="NCBI Taxonomy" id="1124239"/>
    <lineage>
        <taxon>Bacteria</taxon>
        <taxon>Bacillati</taxon>
        <taxon>Actinomycetota</taxon>
        <taxon>Actinomycetes</taxon>
        <taxon>Kitasatosporales</taxon>
        <taxon>Streptomycetaceae</taxon>
        <taxon>Streptomyces</taxon>
    </lineage>
</organism>
<dbReference type="PANTHER" id="PTHR22946:SF12">
    <property type="entry name" value="CONIDIAL PIGMENT BIOSYNTHESIS PROTEIN AYG1 (AFU_ORTHOLOGUE AFUA_2G17550)"/>
    <property type="match status" value="1"/>
</dbReference>
<dbReference type="Gene3D" id="3.40.50.1820">
    <property type="entry name" value="alpha/beta hydrolase"/>
    <property type="match status" value="1"/>
</dbReference>
<evidence type="ECO:0000313" key="4">
    <source>
        <dbReference type="Proteomes" id="UP001499884"/>
    </source>
</evidence>
<dbReference type="InterPro" id="IPR029058">
    <property type="entry name" value="AB_hydrolase_fold"/>
</dbReference>
<dbReference type="RefSeq" id="WP_345647330.1">
    <property type="nucleotide sequence ID" value="NZ_BAABEP010000020.1"/>
</dbReference>
<name>A0ABP7FCJ5_9ACTN</name>
<comment type="caution">
    <text evidence="3">The sequence shown here is derived from an EMBL/GenBank/DDBJ whole genome shotgun (WGS) entry which is preliminary data.</text>
</comment>
<dbReference type="PANTHER" id="PTHR22946">
    <property type="entry name" value="DIENELACTONE HYDROLASE DOMAIN-CONTAINING PROTEIN-RELATED"/>
    <property type="match status" value="1"/>
</dbReference>
<proteinExistence type="inferred from homology"/>
<dbReference type="SUPFAM" id="SSF53474">
    <property type="entry name" value="alpha/beta-Hydrolases"/>
    <property type="match status" value="1"/>
</dbReference>
<keyword evidence="2 3" id="KW-0378">Hydrolase</keyword>
<sequence>MRFLFVDESFSFETLRAAGFAPYGGADLGEVLATARGIREGDEEDWHREWKATAERVHRLGERSLAAGHRVSGREALLRASNYYRTAEFYLREHPATDPEAAELSRLSADTFARALTAFDTPVRPVEIPYEDTVLPGYLFLVDGSGAPRPTVVYTSGYDSTLEESYFAVAAAALRRGYNVLAYDGPGQGAVLRRQGLVFRPDWEAVVTPVLDVAAALPEVDADRIALFGYSLGGYLVARAAAFDDRVAALILDDGVYDFHAAFAGMIPPVVAGWVDEGRDDVAVPVLAMAAAGSTQTRWGLRNGTWAMGASSYADLVRVSRRYTLEGIADRITAPTLVMGAQNDQFFKGQPERVATALANAPVELALLTDELGAGEHCHMGALTLAHQTMFDWLDTALAAAA</sequence>
<evidence type="ECO:0000256" key="2">
    <source>
        <dbReference type="ARBA" id="ARBA00022801"/>
    </source>
</evidence>
<dbReference type="GO" id="GO:0016787">
    <property type="term" value="F:hydrolase activity"/>
    <property type="evidence" value="ECO:0007669"/>
    <property type="project" value="UniProtKB-KW"/>
</dbReference>
<evidence type="ECO:0000256" key="1">
    <source>
        <dbReference type="ARBA" id="ARBA00008645"/>
    </source>
</evidence>
<dbReference type="Proteomes" id="UP001499884">
    <property type="component" value="Unassembled WGS sequence"/>
</dbReference>
<gene>
    <name evidence="3" type="ORF">GCM10023082_32780</name>
</gene>
<comment type="similarity">
    <text evidence="1">Belongs to the AB hydrolase superfamily.</text>
</comment>
<evidence type="ECO:0000313" key="3">
    <source>
        <dbReference type="EMBL" id="GAA3732780.1"/>
    </source>
</evidence>
<dbReference type="InterPro" id="IPR010520">
    <property type="entry name" value="FrsA-like"/>
</dbReference>
<accession>A0ABP7FCJ5</accession>